<dbReference type="InterPro" id="IPR059097">
    <property type="entry name" value="Lart1_ADPRT"/>
</dbReference>
<dbReference type="EMBL" id="LNZA01000001">
    <property type="protein sequence ID" value="KTD73446.1"/>
    <property type="molecule type" value="Genomic_DNA"/>
</dbReference>
<dbReference type="PATRIC" id="fig|40335.7.peg.1374"/>
<dbReference type="Proteomes" id="UP000054693">
    <property type="component" value="Unassembled WGS sequence"/>
</dbReference>
<protein>
    <submittedName>
        <fullName evidence="2">Uncharacterized protein</fullName>
    </submittedName>
</protein>
<evidence type="ECO:0000313" key="2">
    <source>
        <dbReference type="EMBL" id="KTD73446.1"/>
    </source>
</evidence>
<organism evidence="2 3">
    <name type="scientific">Legionella tucsonensis</name>
    <dbReference type="NCBI Taxonomy" id="40335"/>
    <lineage>
        <taxon>Bacteria</taxon>
        <taxon>Pseudomonadati</taxon>
        <taxon>Pseudomonadota</taxon>
        <taxon>Gammaproteobacteria</taxon>
        <taxon>Legionellales</taxon>
        <taxon>Legionellaceae</taxon>
        <taxon>Legionella</taxon>
    </lineage>
</organism>
<dbReference type="Pfam" id="PF26393">
    <property type="entry name" value="Lart1_ADPRT"/>
    <property type="match status" value="1"/>
</dbReference>
<gene>
    <name evidence="2" type="ORF">Ltuc_1293</name>
</gene>
<evidence type="ECO:0000313" key="3">
    <source>
        <dbReference type="Proteomes" id="UP000054693"/>
    </source>
</evidence>
<keyword evidence="1" id="KW-0472">Membrane</keyword>
<name>A0A0W0ZWS2_9GAMM</name>
<dbReference type="AlphaFoldDB" id="A0A0W0ZWS2"/>
<keyword evidence="1" id="KW-0812">Transmembrane</keyword>
<keyword evidence="1" id="KW-1133">Transmembrane helix</keyword>
<proteinExistence type="predicted"/>
<feature type="transmembrane region" description="Helical" evidence="1">
    <location>
        <begin position="7"/>
        <end position="25"/>
    </location>
</feature>
<accession>A0A0W0ZWS2</accession>
<evidence type="ECO:0000256" key="1">
    <source>
        <dbReference type="SAM" id="Phobius"/>
    </source>
</evidence>
<reference evidence="2 3" key="1">
    <citation type="submission" date="2015-11" db="EMBL/GenBank/DDBJ databases">
        <title>Genomic analysis of 38 Legionella species identifies large and diverse effector repertoires.</title>
        <authorList>
            <person name="Burstein D."/>
            <person name="Amaro F."/>
            <person name="Zusman T."/>
            <person name="Lifshitz Z."/>
            <person name="Cohen O."/>
            <person name="Gilbert J.A."/>
            <person name="Pupko T."/>
            <person name="Shuman H.A."/>
            <person name="Segal G."/>
        </authorList>
    </citation>
    <scope>NUCLEOTIDE SEQUENCE [LARGE SCALE GENOMIC DNA]</scope>
    <source>
        <strain evidence="2 3">ATCC 49180</strain>
    </source>
</reference>
<comment type="caution">
    <text evidence="2">The sequence shown here is derived from an EMBL/GenBank/DDBJ whole genome shotgun (WGS) entry which is preliminary data.</text>
</comment>
<sequence>MIVITNVYFNFVISMIYYCAFPVSIKQIMFSKYPAFFPNKNINSFSSVQFSNVVKTSSVIQSLYRGDNNLSGVIFLLPTLLTGVFCQSFPEVVDIEQIRLHKLTNLSNDYHMVSMSEDSQIALDWGNGCFIEIDPTLFFNYIVDVNATFQKNQRNFPARMEREKEHIALAIPLCSIKKIMIHNKGLDNPFYLSISHDNHDAIMAFSTLYCQLTSLLRKKYTQEVDYEEEKIALRAYTTAYLEFYAKFSGSDNPFNKSLMELFKLYPEFMGNFFQSNQVTSKVVTMKDLVLSSDNLFKEHPYTKNINASYIYRIKESTTCDEDDWAKPIYD</sequence>
<keyword evidence="3" id="KW-1185">Reference proteome</keyword>